<dbReference type="InterPro" id="IPR017441">
    <property type="entry name" value="Protein_kinase_ATP_BS"/>
</dbReference>
<dbReference type="PROSITE" id="PS50011">
    <property type="entry name" value="PROTEIN_KINASE_DOM"/>
    <property type="match status" value="3"/>
</dbReference>
<dbReference type="InterPro" id="IPR001245">
    <property type="entry name" value="Ser-Thr/Tyr_kinase_cat_dom"/>
</dbReference>
<keyword evidence="1" id="KW-0723">Serine/threonine-protein kinase</keyword>
<evidence type="ECO:0000256" key="3">
    <source>
        <dbReference type="ARBA" id="ARBA00022840"/>
    </source>
</evidence>
<evidence type="ECO:0000313" key="6">
    <source>
        <dbReference type="EMBL" id="KAK8852575.1"/>
    </source>
</evidence>
<dbReference type="PROSITE" id="PS00108">
    <property type="entry name" value="PROTEIN_KINASE_ST"/>
    <property type="match status" value="1"/>
</dbReference>
<dbReference type="EMBL" id="JAPFFF010000023">
    <property type="protein sequence ID" value="KAK8852575.1"/>
    <property type="molecule type" value="Genomic_DNA"/>
</dbReference>
<evidence type="ECO:0000313" key="7">
    <source>
        <dbReference type="Proteomes" id="UP001470230"/>
    </source>
</evidence>
<dbReference type="PROSITE" id="PS00107">
    <property type="entry name" value="PROTEIN_KINASE_ATP"/>
    <property type="match status" value="1"/>
</dbReference>
<organism evidence="6 7">
    <name type="scientific">Tritrichomonas musculus</name>
    <dbReference type="NCBI Taxonomy" id="1915356"/>
    <lineage>
        <taxon>Eukaryota</taxon>
        <taxon>Metamonada</taxon>
        <taxon>Parabasalia</taxon>
        <taxon>Tritrichomonadida</taxon>
        <taxon>Tritrichomonadidae</taxon>
        <taxon>Tritrichomonas</taxon>
    </lineage>
</organism>
<proteinExistence type="predicted"/>
<evidence type="ECO:0000256" key="2">
    <source>
        <dbReference type="ARBA" id="ARBA00022741"/>
    </source>
</evidence>
<dbReference type="InterPro" id="IPR051681">
    <property type="entry name" value="Ser/Thr_Kinases-Pseudokinases"/>
</dbReference>
<accession>A0ABR2HTW5</accession>
<comment type="caution">
    <text evidence="6">The sequence shown here is derived from an EMBL/GenBank/DDBJ whole genome shotgun (WGS) entry which is preliminary data.</text>
</comment>
<dbReference type="PANTHER" id="PTHR44329:SF214">
    <property type="entry name" value="PROTEIN KINASE DOMAIN-CONTAINING PROTEIN"/>
    <property type="match status" value="1"/>
</dbReference>
<dbReference type="PRINTS" id="PR00109">
    <property type="entry name" value="TYRKINASE"/>
</dbReference>
<dbReference type="SMART" id="SM00220">
    <property type="entry name" value="S_TKc"/>
    <property type="match status" value="3"/>
</dbReference>
<dbReference type="Gene3D" id="1.10.510.10">
    <property type="entry name" value="Transferase(Phosphotransferase) domain 1"/>
    <property type="match status" value="3"/>
</dbReference>
<dbReference type="Pfam" id="PF00069">
    <property type="entry name" value="Pkinase"/>
    <property type="match status" value="2"/>
</dbReference>
<keyword evidence="2 4" id="KW-0547">Nucleotide-binding</keyword>
<dbReference type="Proteomes" id="UP001470230">
    <property type="component" value="Unassembled WGS sequence"/>
</dbReference>
<dbReference type="SUPFAM" id="SSF56112">
    <property type="entry name" value="Protein kinase-like (PK-like)"/>
    <property type="match status" value="3"/>
</dbReference>
<feature type="domain" description="Protein kinase" evidence="5">
    <location>
        <begin position="260"/>
        <end position="530"/>
    </location>
</feature>
<dbReference type="PANTHER" id="PTHR44329">
    <property type="entry name" value="SERINE/THREONINE-PROTEIN KINASE TNNI3K-RELATED"/>
    <property type="match status" value="1"/>
</dbReference>
<feature type="domain" description="Protein kinase" evidence="5">
    <location>
        <begin position="593"/>
        <end position="869"/>
    </location>
</feature>
<dbReference type="Pfam" id="PF07714">
    <property type="entry name" value="PK_Tyr_Ser-Thr"/>
    <property type="match status" value="1"/>
</dbReference>
<evidence type="ECO:0000256" key="1">
    <source>
        <dbReference type="ARBA" id="ARBA00022527"/>
    </source>
</evidence>
<evidence type="ECO:0000259" key="5">
    <source>
        <dbReference type="PROSITE" id="PS50011"/>
    </source>
</evidence>
<protein>
    <recommendedName>
        <fullName evidence="5">Protein kinase domain-containing protein</fullName>
    </recommendedName>
</protein>
<name>A0ABR2HTW5_9EUKA</name>
<dbReference type="InterPro" id="IPR000719">
    <property type="entry name" value="Prot_kinase_dom"/>
</dbReference>
<keyword evidence="3 4" id="KW-0067">ATP-binding</keyword>
<evidence type="ECO:0000256" key="4">
    <source>
        <dbReference type="PROSITE-ProRule" id="PRU10141"/>
    </source>
</evidence>
<keyword evidence="7" id="KW-1185">Reference proteome</keyword>
<keyword evidence="1" id="KW-0418">Kinase</keyword>
<reference evidence="6 7" key="1">
    <citation type="submission" date="2024-04" db="EMBL/GenBank/DDBJ databases">
        <title>Tritrichomonas musculus Genome.</title>
        <authorList>
            <person name="Alves-Ferreira E."/>
            <person name="Grigg M."/>
            <person name="Lorenzi H."/>
            <person name="Galac M."/>
        </authorList>
    </citation>
    <scope>NUCLEOTIDE SEQUENCE [LARGE SCALE GENOMIC DNA]</scope>
    <source>
        <strain evidence="6 7">EAF2021</strain>
    </source>
</reference>
<keyword evidence="1" id="KW-0808">Transferase</keyword>
<gene>
    <name evidence="6" type="ORF">M9Y10_017563</name>
</gene>
<dbReference type="InterPro" id="IPR008271">
    <property type="entry name" value="Ser/Thr_kinase_AS"/>
</dbReference>
<feature type="domain" description="Protein kinase" evidence="5">
    <location>
        <begin position="1"/>
        <end position="187"/>
    </location>
</feature>
<dbReference type="InterPro" id="IPR011009">
    <property type="entry name" value="Kinase-like_dom_sf"/>
</dbReference>
<sequence>MPNKTLRDVIILSKKGKAPFWNDTKKLINLYGIASGMKYAHSKNIIHRDLKPENVLEDENYYPKICDFNLSKSKTSDLLLGGSKIVGTPMYMAPEIMEENDVYSFAIDVFSFAITAYEIMTNEDLYKRIKNRFDLFKNVISGYRPEFTTDIPERYKNLIECCWAERPEKRPTFDQIVDELRNSEAYITSEIDVNEYHNYIESIDKFILKLSEKEEEEDNEEEEEKYKDESFTNNFDLIDSKKDDEKPLILNVKCFNLKKFKQKEKIGDGGFANVYRIFYKKKNYTFAAKIIQREIFDRLKNRHFAICLTREVNILSKLSHNSIVKFIGYSPIDFNDRFQPVIVTEFISNGSLESILEKEREGIEIPFFDDTKKLIIIYGIAFSMMYLHSLNIIHRDLKPGNILIDEYLFPKLTDFGFSKEVLMNIKQTSTIFGTSAFIAPEIWDDNNYSKKSDVYAFAVLVYEILCEIIPFCDLNEFQIACLISDGKRPTIKSGIPKYYKDLIESCWSQEIDKRPTFTEIVENLQNNPEFIISKSIDKKQFLKYIQILNSKKCIDMKTTKVFQKYSLEALYKKHKSQHLINQNEKLLFNIDSYKKVENISKEGLCKVIKIADKKSKIIYSAKTLTCKVTFTKNEIENISKESRILSQLNHPAIQKFIGYSFVNFKHHSKPMIINEYLSNNLTLEDVLSDERKGIRNDNWNPTKKLIVIYGIASAMKYLHSNDIHHYDLKPRNIHLDENLYPKICEIGFWTKFKNSQSVSKQSTLGLIAELPVYSAPEVLQSYEYTEKSDVYSFGLIVYEIITKSLPFSEIKSISELRNEVVVNEKRPSFRKPIQLCYYELIEMCWSQNPEIRPSFEEIVKKLDLKTNFISQNVDKNEYDKYVELIKGH</sequence>
<feature type="binding site" evidence="4">
    <location>
        <position position="289"/>
    </location>
    <ligand>
        <name>ATP</name>
        <dbReference type="ChEBI" id="CHEBI:30616"/>
    </ligand>
</feature>